<evidence type="ECO:0000256" key="12">
    <source>
        <dbReference type="ARBA" id="ARBA00023180"/>
    </source>
</evidence>
<gene>
    <name evidence="23" type="primary">LAMP1_3</name>
    <name evidence="23" type="ORF">OS493_010300</name>
</gene>
<evidence type="ECO:0000256" key="18">
    <source>
        <dbReference type="ARBA" id="ARBA00074379"/>
    </source>
</evidence>
<dbReference type="Pfam" id="PF01299">
    <property type="entry name" value="Lamp2-like_luminal"/>
    <property type="match status" value="1"/>
</dbReference>
<dbReference type="PANTHER" id="PTHR11506">
    <property type="entry name" value="LYSOSOME-ASSOCIATED MEMBRANE GLYCOPROTEIN"/>
    <property type="match status" value="1"/>
</dbReference>
<dbReference type="InterPro" id="IPR002000">
    <property type="entry name" value="Lysosome-assoc_membr_glycop"/>
</dbReference>
<reference evidence="23" key="1">
    <citation type="submission" date="2023-01" db="EMBL/GenBank/DDBJ databases">
        <title>Genome assembly of the deep-sea coral Lophelia pertusa.</title>
        <authorList>
            <person name="Herrera S."/>
            <person name="Cordes E."/>
        </authorList>
    </citation>
    <scope>NUCLEOTIDE SEQUENCE</scope>
    <source>
        <strain evidence="23">USNM1676648</strain>
        <tissue evidence="23">Polyp</tissue>
    </source>
</reference>
<name>A0A9X0A6U1_9CNID</name>
<evidence type="ECO:0000256" key="10">
    <source>
        <dbReference type="ARBA" id="ARBA00023018"/>
    </source>
</evidence>
<evidence type="ECO:0000256" key="13">
    <source>
        <dbReference type="ARBA" id="ARBA00023273"/>
    </source>
</evidence>
<keyword evidence="14" id="KW-0968">Cytoplasmic vesicle</keyword>
<organism evidence="23 24">
    <name type="scientific">Desmophyllum pertusum</name>
    <dbReference type="NCBI Taxonomy" id="174260"/>
    <lineage>
        <taxon>Eukaryota</taxon>
        <taxon>Metazoa</taxon>
        <taxon>Cnidaria</taxon>
        <taxon>Anthozoa</taxon>
        <taxon>Hexacorallia</taxon>
        <taxon>Scleractinia</taxon>
        <taxon>Caryophylliina</taxon>
        <taxon>Caryophylliidae</taxon>
        <taxon>Desmophyllum</taxon>
    </lineage>
</organism>
<evidence type="ECO:0000256" key="7">
    <source>
        <dbReference type="ARBA" id="ARBA00022729"/>
    </source>
</evidence>
<sequence length="253" mass="26747">MMAAKATSLFQLYACVIVGLFMVRLNAALPISNITSNSSSTASPVTVSPVIGYGHFNVSGNDGKICILLDLSCSIAVNNKVPVTYDVPLNAISKGTCGDESSISLTWKTGSENLTLSMAFKEVDDKWKTTSLAFTAKTVLNGTESVVSAVQNDSDNLMMAAKKDKSFQCSESEDVVLNGDVKVTVTVKKIQVQPFGEDFGEADVCSSSSGGKPAEPVDTVVPTAVGCVLVGLIVILIITYFVGRCKRSGYEKM</sequence>
<evidence type="ECO:0000256" key="5">
    <source>
        <dbReference type="ARBA" id="ARBA00009644"/>
    </source>
</evidence>
<evidence type="ECO:0000256" key="9">
    <source>
        <dbReference type="ARBA" id="ARBA00022989"/>
    </source>
</evidence>
<dbReference type="InterPro" id="IPR048528">
    <property type="entry name" value="Lamp2-like_luminal"/>
</dbReference>
<keyword evidence="6 20" id="KW-0812">Transmembrane</keyword>
<evidence type="ECO:0000256" key="2">
    <source>
        <dbReference type="ARBA" id="ARBA00004158"/>
    </source>
</evidence>
<dbReference type="OrthoDB" id="6232933at2759"/>
<dbReference type="PANTHER" id="PTHR11506:SF35">
    <property type="entry name" value="LYSOSOME-ASSOCIATED MEMBRANE GLYCOPROTEIN 5"/>
    <property type="match status" value="1"/>
</dbReference>
<proteinExistence type="inferred from homology"/>
<evidence type="ECO:0000313" key="24">
    <source>
        <dbReference type="Proteomes" id="UP001163046"/>
    </source>
</evidence>
<evidence type="ECO:0000256" key="19">
    <source>
        <dbReference type="ARBA" id="ARBA00076257"/>
    </source>
</evidence>
<evidence type="ECO:0000256" key="16">
    <source>
        <dbReference type="ARBA" id="ARBA00053950"/>
    </source>
</evidence>
<dbReference type="GO" id="GO:0072594">
    <property type="term" value="P:establishment of protein localization to organelle"/>
    <property type="evidence" value="ECO:0007669"/>
    <property type="project" value="TreeGrafter"/>
</dbReference>
<keyword evidence="13" id="KW-0966">Cell projection</keyword>
<keyword evidence="7" id="KW-0732">Signal</keyword>
<feature type="domain" description="Lysosome-associated membrane glycoprotein 2-like luminal" evidence="22">
    <location>
        <begin position="54"/>
        <end position="196"/>
    </location>
</feature>
<dbReference type="GO" id="GO:0031902">
    <property type="term" value="C:late endosome membrane"/>
    <property type="evidence" value="ECO:0007669"/>
    <property type="project" value="TreeGrafter"/>
</dbReference>
<keyword evidence="10" id="KW-0770">Synapse</keyword>
<dbReference type="GO" id="GO:0005886">
    <property type="term" value="C:plasma membrane"/>
    <property type="evidence" value="ECO:0007669"/>
    <property type="project" value="UniProtKB-SubCell"/>
</dbReference>
<evidence type="ECO:0000256" key="6">
    <source>
        <dbReference type="ARBA" id="ARBA00022692"/>
    </source>
</evidence>
<comment type="caution">
    <text evidence="23">The sequence shown here is derived from an EMBL/GenBank/DDBJ whole genome shotgun (WGS) entry which is preliminary data.</text>
</comment>
<evidence type="ECO:0000313" key="23">
    <source>
        <dbReference type="EMBL" id="KAJ7392649.1"/>
    </source>
</evidence>
<dbReference type="EMBL" id="MU825400">
    <property type="protein sequence ID" value="KAJ7392649.1"/>
    <property type="molecule type" value="Genomic_DNA"/>
</dbReference>
<dbReference type="GO" id="GO:0005765">
    <property type="term" value="C:lysosomal membrane"/>
    <property type="evidence" value="ECO:0007669"/>
    <property type="project" value="TreeGrafter"/>
</dbReference>
<keyword evidence="9 21" id="KW-1133">Transmembrane helix</keyword>
<keyword evidence="24" id="KW-1185">Reference proteome</keyword>
<keyword evidence="12" id="KW-0325">Glycoprotein</keyword>
<dbReference type="Gene3D" id="2.40.160.110">
    <property type="match status" value="1"/>
</dbReference>
<dbReference type="PROSITE" id="PS51407">
    <property type="entry name" value="LAMP_3"/>
    <property type="match status" value="1"/>
</dbReference>
<comment type="function">
    <text evidence="16">Plays a role in short-term synaptic plasticity in a subset of GABAergic neurons in the brain.</text>
</comment>
<accession>A0A9X0A6U1</accession>
<comment type="subcellular location">
    <subcellularLocation>
        <location evidence="4">Cell projection</location>
        <location evidence="4">Dendrite</location>
    </subcellularLocation>
    <subcellularLocation>
        <location evidence="17">Cell projection</location>
        <location evidence="17">Growth cone membrane</location>
        <topology evidence="17">Single-pass type I membrane protein</topology>
    </subcellularLocation>
    <subcellularLocation>
        <location evidence="15">Cytoplasmic vesicle</location>
        <location evidence="15">Secretory vesicle</location>
        <location evidence="15">Synaptic vesicle membrane</location>
        <topology evidence="15">Single-pass type I membrane protein</topology>
    </subcellularLocation>
    <subcellularLocation>
        <location evidence="2">Early endosome membrane</location>
        <topology evidence="2">Single-pass type I membrane protein</topology>
    </subcellularLocation>
    <subcellularLocation>
        <location evidence="1">Endoplasmic reticulum-Golgi intermediate compartment membrane</location>
        <topology evidence="1">Single-pass type I membrane protein</topology>
    </subcellularLocation>
    <subcellularLocation>
        <location evidence="20">Membrane</location>
        <topology evidence="20">Single-pass type I membrane protein</topology>
    </subcellularLocation>
    <subcellularLocation>
        <location evidence="3">Recycling endosome</location>
    </subcellularLocation>
</comment>
<comment type="caution">
    <text evidence="20">Lacks conserved residue(s) required for the propagation of feature annotation.</text>
</comment>
<dbReference type="Proteomes" id="UP001163046">
    <property type="component" value="Unassembled WGS sequence"/>
</dbReference>
<evidence type="ECO:0000259" key="22">
    <source>
        <dbReference type="Pfam" id="PF01299"/>
    </source>
</evidence>
<comment type="similarity">
    <text evidence="5 20">Belongs to the LAMP family.</text>
</comment>
<evidence type="ECO:0000256" key="4">
    <source>
        <dbReference type="ARBA" id="ARBA00004279"/>
    </source>
</evidence>
<feature type="transmembrane region" description="Helical" evidence="21">
    <location>
        <begin position="220"/>
        <end position="243"/>
    </location>
</feature>
<evidence type="ECO:0000256" key="17">
    <source>
        <dbReference type="ARBA" id="ARBA00060492"/>
    </source>
</evidence>
<evidence type="ECO:0000256" key="11">
    <source>
        <dbReference type="ARBA" id="ARBA00023136"/>
    </source>
</evidence>
<protein>
    <recommendedName>
        <fullName evidence="18">Lysosome-associated membrane glycoprotein 5</fullName>
    </recommendedName>
    <alternativeName>
        <fullName evidence="19">Lysosome-associated membrane protein 5</fullName>
    </alternativeName>
</protein>
<keyword evidence="8" id="KW-0967">Endosome</keyword>
<dbReference type="AlphaFoldDB" id="A0A9X0A6U1"/>
<evidence type="ECO:0000256" key="21">
    <source>
        <dbReference type="SAM" id="Phobius"/>
    </source>
</evidence>
<evidence type="ECO:0000256" key="15">
    <source>
        <dbReference type="ARBA" id="ARBA00029428"/>
    </source>
</evidence>
<evidence type="ECO:0000256" key="1">
    <source>
        <dbReference type="ARBA" id="ARBA00004151"/>
    </source>
</evidence>
<evidence type="ECO:0000256" key="14">
    <source>
        <dbReference type="ARBA" id="ARBA00023329"/>
    </source>
</evidence>
<evidence type="ECO:0000256" key="8">
    <source>
        <dbReference type="ARBA" id="ARBA00022753"/>
    </source>
</evidence>
<evidence type="ECO:0000256" key="3">
    <source>
        <dbReference type="ARBA" id="ARBA00004172"/>
    </source>
</evidence>
<evidence type="ECO:0000256" key="20">
    <source>
        <dbReference type="PROSITE-ProRule" id="PRU00740"/>
    </source>
</evidence>
<keyword evidence="11 20" id="KW-0472">Membrane</keyword>